<keyword evidence="12" id="KW-1185">Reference proteome</keyword>
<dbReference type="GO" id="GO:0045944">
    <property type="term" value="P:positive regulation of transcription by RNA polymerase II"/>
    <property type="evidence" value="ECO:0007669"/>
    <property type="project" value="TreeGrafter"/>
</dbReference>
<keyword evidence="1" id="KW-0479">Metal-binding</keyword>
<feature type="compositionally biased region" description="Polar residues" evidence="9">
    <location>
        <begin position="412"/>
        <end position="421"/>
    </location>
</feature>
<dbReference type="SMART" id="SM00399">
    <property type="entry name" value="ZnF_C4"/>
    <property type="match status" value="1"/>
</dbReference>
<feature type="region of interest" description="Disordered" evidence="9">
    <location>
        <begin position="531"/>
        <end position="570"/>
    </location>
</feature>
<dbReference type="GO" id="GO:0004879">
    <property type="term" value="F:nuclear receptor activity"/>
    <property type="evidence" value="ECO:0007669"/>
    <property type="project" value="TreeGrafter"/>
</dbReference>
<evidence type="ECO:0000313" key="12">
    <source>
        <dbReference type="Proteomes" id="UP000308267"/>
    </source>
</evidence>
<feature type="region of interest" description="Disordered" evidence="9">
    <location>
        <begin position="486"/>
        <end position="509"/>
    </location>
</feature>
<dbReference type="GO" id="GO:0000978">
    <property type="term" value="F:RNA polymerase II cis-regulatory region sequence-specific DNA binding"/>
    <property type="evidence" value="ECO:0007669"/>
    <property type="project" value="TreeGrafter"/>
</dbReference>
<keyword evidence="3" id="KW-0862">Zinc</keyword>
<feature type="domain" description="Nuclear receptor" evidence="10">
    <location>
        <begin position="264"/>
        <end position="372"/>
    </location>
</feature>
<dbReference type="SUPFAM" id="SSF57716">
    <property type="entry name" value="Glucocorticoid receptor-like (DNA-binding domain)"/>
    <property type="match status" value="1"/>
</dbReference>
<reference evidence="11 12" key="1">
    <citation type="journal article" date="2019" name="BMC Genomics">
        <title>New insights from Opisthorchis felineus genome: update on genomics of the epidemiologically important liver flukes.</title>
        <authorList>
            <person name="Ershov N.I."/>
            <person name="Mordvinov V.A."/>
            <person name="Prokhortchouk E.B."/>
            <person name="Pakharukova M.Y."/>
            <person name="Gunbin K.V."/>
            <person name="Ustyantsev K."/>
            <person name="Genaev M.A."/>
            <person name="Blinov A.G."/>
            <person name="Mazur A."/>
            <person name="Boulygina E."/>
            <person name="Tsygankova S."/>
            <person name="Khrameeva E."/>
            <person name="Chekanov N."/>
            <person name="Fan G."/>
            <person name="Xiao A."/>
            <person name="Zhang H."/>
            <person name="Xu X."/>
            <person name="Yang H."/>
            <person name="Solovyev V."/>
            <person name="Lee S.M."/>
            <person name="Liu X."/>
            <person name="Afonnikov D.A."/>
            <person name="Skryabin K.G."/>
        </authorList>
    </citation>
    <scope>NUCLEOTIDE SEQUENCE [LARGE SCALE GENOMIC DNA]</scope>
    <source>
        <strain evidence="11">AK-0245</strain>
        <tissue evidence="11">Whole organism</tissue>
    </source>
</reference>
<evidence type="ECO:0000256" key="8">
    <source>
        <dbReference type="ARBA" id="ARBA00023242"/>
    </source>
</evidence>
<dbReference type="InterPro" id="IPR001628">
    <property type="entry name" value="Znf_hrmn_rcpt"/>
</dbReference>
<evidence type="ECO:0000256" key="2">
    <source>
        <dbReference type="ARBA" id="ARBA00022771"/>
    </source>
</evidence>
<feature type="region of interest" description="Disordered" evidence="9">
    <location>
        <begin position="704"/>
        <end position="738"/>
    </location>
</feature>
<dbReference type="EMBL" id="SJOL01006468">
    <property type="protein sequence ID" value="TGZ66046.1"/>
    <property type="molecule type" value="Genomic_DNA"/>
</dbReference>
<dbReference type="OrthoDB" id="5850793at2759"/>
<dbReference type="InterPro" id="IPR050234">
    <property type="entry name" value="Nuclear_hormone_rcpt_NR1"/>
</dbReference>
<gene>
    <name evidence="11" type="ORF">CRM22_005548</name>
</gene>
<name>A0A4S2LRY5_OPIFE</name>
<comment type="caution">
    <text evidence="11">The sequence shown here is derived from an EMBL/GenBank/DDBJ whole genome shotgun (WGS) entry which is preliminary data.</text>
</comment>
<keyword evidence="4" id="KW-0805">Transcription regulation</keyword>
<evidence type="ECO:0000256" key="9">
    <source>
        <dbReference type="SAM" id="MobiDB-lite"/>
    </source>
</evidence>
<keyword evidence="2" id="KW-0863">Zinc-finger</keyword>
<evidence type="ECO:0000313" key="11">
    <source>
        <dbReference type="EMBL" id="TGZ66046.1"/>
    </source>
</evidence>
<dbReference type="Proteomes" id="UP000308267">
    <property type="component" value="Unassembled WGS sequence"/>
</dbReference>
<protein>
    <recommendedName>
        <fullName evidence="10">Nuclear receptor domain-containing protein</fullName>
    </recommendedName>
</protein>
<evidence type="ECO:0000256" key="3">
    <source>
        <dbReference type="ARBA" id="ARBA00022833"/>
    </source>
</evidence>
<feature type="compositionally biased region" description="Low complexity" evidence="9">
    <location>
        <begin position="531"/>
        <end position="551"/>
    </location>
</feature>
<keyword evidence="7" id="KW-0675">Receptor</keyword>
<evidence type="ECO:0000256" key="7">
    <source>
        <dbReference type="ARBA" id="ARBA00023170"/>
    </source>
</evidence>
<keyword evidence="5" id="KW-0238">DNA-binding</keyword>
<sequence length="1463" mass="160918">MLLHSRDPYPFGLATTPPLPTAVSQMTTNRPDLDATTLLLADQCFLQHQPNNATPRLTGSCGSGSESSTATTFDLVPQSSFATEIGNGGKHPYLLPSHLSDPPLDHVGSQLTHEHENTRVARLGSPLNCPQPLLCFDGSEILQQHSNTNNTEIDYVTVNGESKESAFVFRCGGNDTRKEGTNSLSASEHDVRDTSLDELYSGCMEFVRPATDGHVFEELQSNPLDPLLPFDTPSDPVDIRRDKVSGKFKNATHHNTEHSGANSEKRCKVCGDRAVNHNFGQLTCESCKAFFRRNAHKLLPSLLDRTFECRSDIDMTTVQYSLSLSRSKYLVELTCTSKTGEHEITPSTRRECPACRLKKCFLVGMRPDLIQVRKKDGSKPRWLDKVPSAAIVHEKHLQSNELQGKSVWMSTSKLKSQNTGRITKHASSKESREDVCSTDSGSCLSMDVTSHEVSHPYCQSLQKTDNPDLFDLGVVGLVSDTLSAVDQAESDKSNNEERKQHQKQQHQYPSDRFVQLNYDICPIGQPALDLQSSVQSSTDVQQEQQQQQQQELLHRQPNAVGLSERPTGSVLVTPNTRANISVVHLSPKPANLIPTVAVATVGPYSNADGLVPNLAQSPEYPFGNKCPVAPTTVTSMNHNALNTLEDFILVTNTPRLLVPTNVVTIGAATTVTTNTQDVITAEAVPPTPRTIGLGVNLVHMSHPNLSPRAPYTQYPQHGPEKPSVQSSPSPNAHPAEPQGQTILTSLWSPSSTHGIQTSNLIPVANNTTDNIVPTLVPSFSNCVLTTPIQSLSPQTTTLINSTHMLNNSFTLAGSASIRLPVDTVPSTVGTVALTAILPSSSPQIIRPENLFPNQSTLLLSNTAEPPIIVAQAPQSVNCPTSYIGVFSQTTDWSVSPTASVQAGIIPKSSPFKIPEARGFSDNNCPQASAAEVYWRLSPMDQIESCISQSSPLIKKKDQSDQLPTSCRNMPPTVRWTAQTDCSLRMVSRAWNAMWHEGIWPNPKSVNLDFGTESFDMMDWRSSIASLWTDVFLRRISTFAVHLFCSLCGKTPTDAMQSLIAEAQTEVTAETGSEECKTAGDEQVETSWITWNDVLWMAEHRFIDCIPILLISCLQCSPRYTDSMHVTSVSLPTRATTQTPDFGATRLCVSTGPEELASLIPSRSASQARTKLENLDTNPSRSMMDPNFSVVWSSADPLRSNSMNFMQATEAPNIPVCEPGGCHSTVLLDMVDAYEASNETTVHFECEPGGHAYLSLSNLSSALAKIQTDVTKHSQRGHSSYPILQYLDSYVLRFGSFLAYHPVLLSAFIALKLTDPGESRPNEQVDPAILSEMGKRERRIRRLNEQFITVFSNAADLVALDASQNDRESRRDPYEHTDVIHIKPEELDAANSRRAMLNDFLAWSRTFDSAWREFQRNTWVQLAHGSGDAQTSTLHRLTTFYAQDGRISQQYLLNLLLESLNELQ</sequence>
<organism evidence="11 12">
    <name type="scientific">Opisthorchis felineus</name>
    <dbReference type="NCBI Taxonomy" id="147828"/>
    <lineage>
        <taxon>Eukaryota</taxon>
        <taxon>Metazoa</taxon>
        <taxon>Spiralia</taxon>
        <taxon>Lophotrochozoa</taxon>
        <taxon>Platyhelminthes</taxon>
        <taxon>Trematoda</taxon>
        <taxon>Digenea</taxon>
        <taxon>Opisthorchiida</taxon>
        <taxon>Opisthorchiata</taxon>
        <taxon>Opisthorchiidae</taxon>
        <taxon>Opisthorchis</taxon>
    </lineage>
</organism>
<dbReference type="Pfam" id="PF00105">
    <property type="entry name" value="zf-C4"/>
    <property type="match status" value="2"/>
</dbReference>
<dbReference type="Gene3D" id="3.30.50.10">
    <property type="entry name" value="Erythroid Transcription Factor GATA-1, subunit A"/>
    <property type="match status" value="1"/>
</dbReference>
<dbReference type="PROSITE" id="PS00031">
    <property type="entry name" value="NUCLEAR_REC_DBD_1"/>
    <property type="match status" value="1"/>
</dbReference>
<dbReference type="GO" id="GO:0000122">
    <property type="term" value="P:negative regulation of transcription by RNA polymerase II"/>
    <property type="evidence" value="ECO:0007669"/>
    <property type="project" value="TreeGrafter"/>
</dbReference>
<accession>A0A4S2LRY5</accession>
<evidence type="ECO:0000256" key="1">
    <source>
        <dbReference type="ARBA" id="ARBA00022723"/>
    </source>
</evidence>
<dbReference type="PANTHER" id="PTHR24082:SF283">
    <property type="entry name" value="NUCLEAR HORMONE RECEPTOR HR96"/>
    <property type="match status" value="1"/>
</dbReference>
<proteinExistence type="predicted"/>
<feature type="region of interest" description="Disordered" evidence="9">
    <location>
        <begin position="412"/>
        <end position="436"/>
    </location>
</feature>
<dbReference type="PRINTS" id="PR00047">
    <property type="entry name" value="STROIDFINGER"/>
</dbReference>
<keyword evidence="6" id="KW-0804">Transcription</keyword>
<dbReference type="GO" id="GO:0008270">
    <property type="term" value="F:zinc ion binding"/>
    <property type="evidence" value="ECO:0007669"/>
    <property type="project" value="UniProtKB-KW"/>
</dbReference>
<evidence type="ECO:0000259" key="10">
    <source>
        <dbReference type="PROSITE" id="PS51030"/>
    </source>
</evidence>
<dbReference type="STRING" id="147828.A0A4S2LRY5"/>
<evidence type="ECO:0000256" key="6">
    <source>
        <dbReference type="ARBA" id="ARBA00023163"/>
    </source>
</evidence>
<keyword evidence="8" id="KW-0539">Nucleus</keyword>
<evidence type="ECO:0000256" key="5">
    <source>
        <dbReference type="ARBA" id="ARBA00023125"/>
    </source>
</evidence>
<feature type="compositionally biased region" description="Basic and acidic residues" evidence="9">
    <location>
        <begin position="489"/>
        <end position="499"/>
    </location>
</feature>
<dbReference type="PROSITE" id="PS51030">
    <property type="entry name" value="NUCLEAR_REC_DBD_2"/>
    <property type="match status" value="1"/>
</dbReference>
<evidence type="ECO:0000256" key="4">
    <source>
        <dbReference type="ARBA" id="ARBA00023015"/>
    </source>
</evidence>
<dbReference type="InterPro" id="IPR013088">
    <property type="entry name" value="Znf_NHR/GATA"/>
</dbReference>
<dbReference type="PANTHER" id="PTHR24082">
    <property type="entry name" value="NUCLEAR HORMONE RECEPTOR"/>
    <property type="match status" value="1"/>
</dbReference>
<dbReference type="GO" id="GO:0030154">
    <property type="term" value="P:cell differentiation"/>
    <property type="evidence" value="ECO:0007669"/>
    <property type="project" value="TreeGrafter"/>
</dbReference>